<feature type="compositionally biased region" description="Gly residues" evidence="2">
    <location>
        <begin position="620"/>
        <end position="630"/>
    </location>
</feature>
<feature type="compositionally biased region" description="Low complexity" evidence="2">
    <location>
        <begin position="676"/>
        <end position="714"/>
    </location>
</feature>
<keyword evidence="1" id="KW-0175">Coiled coil</keyword>
<evidence type="ECO:0000256" key="1">
    <source>
        <dbReference type="SAM" id="Coils"/>
    </source>
</evidence>
<proteinExistence type="predicted"/>
<evidence type="ECO:0000256" key="2">
    <source>
        <dbReference type="SAM" id="MobiDB-lite"/>
    </source>
</evidence>
<feature type="compositionally biased region" description="Low complexity" evidence="2">
    <location>
        <begin position="189"/>
        <end position="200"/>
    </location>
</feature>
<feature type="compositionally biased region" description="Basic and acidic residues" evidence="2">
    <location>
        <begin position="768"/>
        <end position="780"/>
    </location>
</feature>
<feature type="coiled-coil region" evidence="1">
    <location>
        <begin position="465"/>
        <end position="531"/>
    </location>
</feature>
<feature type="compositionally biased region" description="Polar residues" evidence="2">
    <location>
        <begin position="734"/>
        <end position="749"/>
    </location>
</feature>
<organism evidence="3 4">
    <name type="scientific">Prorocentrum cordatum</name>
    <dbReference type="NCBI Taxonomy" id="2364126"/>
    <lineage>
        <taxon>Eukaryota</taxon>
        <taxon>Sar</taxon>
        <taxon>Alveolata</taxon>
        <taxon>Dinophyceae</taxon>
        <taxon>Prorocentrales</taxon>
        <taxon>Prorocentraceae</taxon>
        <taxon>Prorocentrum</taxon>
    </lineage>
</organism>
<dbReference type="EMBL" id="CAUYUJ010016067">
    <property type="protein sequence ID" value="CAK0861522.1"/>
    <property type="molecule type" value="Genomic_DNA"/>
</dbReference>
<sequence length="885" mass="89256">MQEKLVHVADHLEAERSEILELSQRLEAMEGQLAEGGPGAPRGLDAGAGAKVQGELESLSERLRGLEEGTEPKFQGLLEALSERLRGLEEGAKVEALSEQLGALRSDLAGLSKRQGALEEGAELKGELEVLSGRLSALEEGGGAKGELAALSERLLVLEGAETPEDLSELRGEVSQLAKQVLELQGERSSSPVGSNGPSSHELRGDLEQLEEKLGSKVGAVGQDASEAKAAAAELSGTVSELQEVVQKLAGQPWKEALDEQQKTLKDIQGRLGGLEGDEAALGALRDGLQDRTKDAEALRGRVEAMEQRVTPALIDELKGAGSELKASAEAAAAEVAGELEALRKRLAGLEATAGPPQDQEALAGGGAAAVAEAEARLAARLQALEEQLASRPASGGGGGGGGGDDSKARAEVQEKVSELTAQLARELEDLARHREELQSVAGAAVEKASAEPGAEALRTQQAALDSLAKDVAESGKRAQAAEEALHGLRLELSQIRSASPKVGISVGGGADDLRERMDLLDKQVGELRLQLKGKAALLGHARGRSPAGEEPLDFSLTGASEQARGNANLGEEPLDFSLTGVSDRPANLGDSLNLSLTEAAKKDALASEPRPAGAAAGSPSGGGAAGVGLSGAAAATAGGGGGRSKPSPLKLEADGPLSPVQEGSVSGDRRRATSAAQPPDALGALLAGQQSAASPAGARRSPSAASPVGAGPAAAPPAKSPAKSPASDRLAASMQSQLGESLASQSGHEVSLCADYSVEDSTELEKCDYFEAVEPRSSPREGPAASPSGSPGGALDGILGARPRPAELGSVGLTPVAEAPRSAASTGTVIRHSPEAAGPAAGGAGQGAAAGADDYADESFDEDMSIPESIPSGSSGGGSGSDDE</sequence>
<feature type="compositionally biased region" description="Gly residues" evidence="2">
    <location>
        <begin position="395"/>
        <end position="404"/>
    </location>
</feature>
<feature type="region of interest" description="Disordered" evidence="2">
    <location>
        <begin position="541"/>
        <end position="591"/>
    </location>
</feature>
<comment type="caution">
    <text evidence="3">The sequence shown here is derived from an EMBL/GenBank/DDBJ whole genome shotgun (WGS) entry which is preliminary data.</text>
</comment>
<keyword evidence="4" id="KW-1185">Reference proteome</keyword>
<name>A0ABN9UNM8_9DINO</name>
<dbReference type="Proteomes" id="UP001189429">
    <property type="component" value="Unassembled WGS sequence"/>
</dbReference>
<feature type="region of interest" description="Disordered" evidence="2">
    <location>
        <begin position="30"/>
        <end position="51"/>
    </location>
</feature>
<feature type="region of interest" description="Disordered" evidence="2">
    <location>
        <begin position="389"/>
        <end position="417"/>
    </location>
</feature>
<reference evidence="3" key="1">
    <citation type="submission" date="2023-10" db="EMBL/GenBank/DDBJ databases">
        <authorList>
            <person name="Chen Y."/>
            <person name="Shah S."/>
            <person name="Dougan E. K."/>
            <person name="Thang M."/>
            <person name="Chan C."/>
        </authorList>
    </citation>
    <scope>NUCLEOTIDE SEQUENCE [LARGE SCALE GENOMIC DNA]</scope>
</reference>
<feature type="compositionally biased region" description="Basic and acidic residues" evidence="2">
    <location>
        <begin position="405"/>
        <end position="417"/>
    </location>
</feature>
<feature type="compositionally biased region" description="Acidic residues" evidence="2">
    <location>
        <begin position="855"/>
        <end position="866"/>
    </location>
</feature>
<evidence type="ECO:0000313" key="3">
    <source>
        <dbReference type="EMBL" id="CAK0861522.1"/>
    </source>
</evidence>
<feature type="non-terminal residue" evidence="3">
    <location>
        <position position="885"/>
    </location>
</feature>
<feature type="compositionally biased region" description="Low complexity" evidence="2">
    <location>
        <begin position="607"/>
        <end position="619"/>
    </location>
</feature>
<evidence type="ECO:0000313" key="4">
    <source>
        <dbReference type="Proteomes" id="UP001189429"/>
    </source>
</evidence>
<feature type="compositionally biased region" description="Low complexity" evidence="2">
    <location>
        <begin position="781"/>
        <end position="790"/>
    </location>
</feature>
<feature type="compositionally biased region" description="Low complexity" evidence="2">
    <location>
        <begin position="721"/>
        <end position="730"/>
    </location>
</feature>
<feature type="region of interest" description="Disordered" evidence="2">
    <location>
        <begin position="184"/>
        <end position="209"/>
    </location>
</feature>
<dbReference type="PANTHER" id="PTHR23159:SF31">
    <property type="entry name" value="CENTROSOME-ASSOCIATED PROTEIN CEP250 ISOFORM X1"/>
    <property type="match status" value="1"/>
</dbReference>
<feature type="region of interest" description="Disordered" evidence="2">
    <location>
        <begin position="768"/>
        <end position="885"/>
    </location>
</feature>
<dbReference type="PANTHER" id="PTHR23159">
    <property type="entry name" value="CENTROSOMAL PROTEIN 2"/>
    <property type="match status" value="1"/>
</dbReference>
<gene>
    <name evidence="3" type="ORF">PCOR1329_LOCUS50162</name>
</gene>
<protein>
    <submittedName>
        <fullName evidence="3">Uncharacterized protein</fullName>
    </submittedName>
</protein>
<accession>A0ABN9UNM8</accession>
<feature type="compositionally biased region" description="Gly residues" evidence="2">
    <location>
        <begin position="875"/>
        <end position="885"/>
    </location>
</feature>
<feature type="region of interest" description="Disordered" evidence="2">
    <location>
        <begin position="603"/>
        <end position="750"/>
    </location>
</feature>